<evidence type="ECO:0000313" key="2">
    <source>
        <dbReference type="EMBL" id="KAG7441204.1"/>
    </source>
</evidence>
<keyword evidence="1" id="KW-0812">Transmembrane</keyword>
<evidence type="ECO:0000256" key="1">
    <source>
        <dbReference type="SAM" id="Phobius"/>
    </source>
</evidence>
<dbReference type="Proteomes" id="UP000812287">
    <property type="component" value="Unassembled WGS sequence"/>
</dbReference>
<dbReference type="RefSeq" id="XP_043034704.1">
    <property type="nucleotide sequence ID" value="XM_043179578.1"/>
</dbReference>
<proteinExistence type="predicted"/>
<dbReference type="GeneID" id="66101872"/>
<evidence type="ECO:0000313" key="3">
    <source>
        <dbReference type="Proteomes" id="UP000812287"/>
    </source>
</evidence>
<dbReference type="OrthoDB" id="2896532at2759"/>
<gene>
    <name evidence="2" type="ORF">BT62DRAFT_1080380</name>
</gene>
<keyword evidence="3" id="KW-1185">Reference proteome</keyword>
<feature type="transmembrane region" description="Helical" evidence="1">
    <location>
        <begin position="41"/>
        <end position="59"/>
    </location>
</feature>
<name>A0A9P7VIA0_9AGAR</name>
<keyword evidence="1" id="KW-0472">Membrane</keyword>
<dbReference type="EMBL" id="MU250563">
    <property type="protein sequence ID" value="KAG7441204.1"/>
    <property type="molecule type" value="Genomic_DNA"/>
</dbReference>
<sequence length="277" mass="31276">MSTDSNLPLSKHSKSTAVVVFMSVVLQSVGAGTTQYTAVYALLFYMLFIHPCISPFMVLRRLQTIIDEATVLFNEHHERITEEKTLRELRSKTYTLTAGHLDAYRQVSITDVHSWLMYALKVKDIWKKVREYRKGITDLKTKIEIKLLEDAEVKEKAALEHLAHADGTLGDEGIPCWWLGSLRDRAFLKAPSRALSTPKPSFGPGPAWAFTGLKGGTSLFLVLTPIFSYCYEGRLRVGIVWLVGHSYNTIRLLDINPSAYRRGDLLNAKQMDEKSTP</sequence>
<dbReference type="AlphaFoldDB" id="A0A9P7VIA0"/>
<accession>A0A9P7VIA0</accession>
<organism evidence="2 3">
    <name type="scientific">Guyanagaster necrorhizus</name>
    <dbReference type="NCBI Taxonomy" id="856835"/>
    <lineage>
        <taxon>Eukaryota</taxon>
        <taxon>Fungi</taxon>
        <taxon>Dikarya</taxon>
        <taxon>Basidiomycota</taxon>
        <taxon>Agaricomycotina</taxon>
        <taxon>Agaricomycetes</taxon>
        <taxon>Agaricomycetidae</taxon>
        <taxon>Agaricales</taxon>
        <taxon>Marasmiineae</taxon>
        <taxon>Physalacriaceae</taxon>
        <taxon>Guyanagaster</taxon>
    </lineage>
</organism>
<protein>
    <submittedName>
        <fullName evidence="2">Uncharacterized protein</fullName>
    </submittedName>
</protein>
<comment type="caution">
    <text evidence="2">The sequence shown here is derived from an EMBL/GenBank/DDBJ whole genome shotgun (WGS) entry which is preliminary data.</text>
</comment>
<reference evidence="2" key="1">
    <citation type="submission" date="2020-11" db="EMBL/GenBank/DDBJ databases">
        <title>Adaptations for nitrogen fixation in a non-lichenized fungal sporocarp promotes dispersal by wood-feeding termites.</title>
        <authorList>
            <consortium name="DOE Joint Genome Institute"/>
            <person name="Koch R.A."/>
            <person name="Yoon G."/>
            <person name="Arayal U."/>
            <person name="Lail K."/>
            <person name="Amirebrahimi M."/>
            <person name="Labutti K."/>
            <person name="Lipzen A."/>
            <person name="Riley R."/>
            <person name="Barry K."/>
            <person name="Henrissat B."/>
            <person name="Grigoriev I.V."/>
            <person name="Herr J.R."/>
            <person name="Aime M.C."/>
        </authorList>
    </citation>
    <scope>NUCLEOTIDE SEQUENCE</scope>
    <source>
        <strain evidence="2">MCA 3950</strain>
    </source>
</reference>
<keyword evidence="1" id="KW-1133">Transmembrane helix</keyword>